<keyword evidence="5 9" id="KW-0067">ATP-binding</keyword>
<proteinExistence type="inferred from homology"/>
<dbReference type="PROSITE" id="PS51278">
    <property type="entry name" value="GATASE_TYPE_2"/>
    <property type="match status" value="1"/>
</dbReference>
<comment type="similarity">
    <text evidence="2">Belongs to the asparagine synthetase family.</text>
</comment>
<dbReference type="Gene3D" id="3.60.20.10">
    <property type="entry name" value="Glutamine Phosphoribosylpyrophosphate, subunit 1, domain 1"/>
    <property type="match status" value="1"/>
</dbReference>
<dbReference type="InterPro" id="IPR006426">
    <property type="entry name" value="Asn_synth_AEB"/>
</dbReference>
<name>A0A1F5VDY4_9BACT</name>
<reference evidence="12 13" key="1">
    <citation type="journal article" date="2016" name="Nat. Commun.">
        <title>Thousands of microbial genomes shed light on interconnected biogeochemical processes in an aquifer system.</title>
        <authorList>
            <person name="Anantharaman K."/>
            <person name="Brown C.T."/>
            <person name="Hug L.A."/>
            <person name="Sharon I."/>
            <person name="Castelle C.J."/>
            <person name="Probst A.J."/>
            <person name="Thomas B.C."/>
            <person name="Singh A."/>
            <person name="Wilkins M.J."/>
            <person name="Karaoz U."/>
            <person name="Brodie E.L."/>
            <person name="Williams K.H."/>
            <person name="Hubbard S.S."/>
            <person name="Banfield J.F."/>
        </authorList>
    </citation>
    <scope>NUCLEOTIDE SEQUENCE [LARGE SCALE GENOMIC DNA]</scope>
</reference>
<comment type="pathway">
    <text evidence="1">Amino-acid biosynthesis; L-asparagine biosynthesis; L-asparagine from L-aspartate (L-Gln route): step 1/1.</text>
</comment>
<evidence type="ECO:0000256" key="8">
    <source>
        <dbReference type="PIRSR" id="PIRSR001589-1"/>
    </source>
</evidence>
<feature type="active site" description="For GATase activity" evidence="8">
    <location>
        <position position="2"/>
    </location>
</feature>
<evidence type="ECO:0000313" key="13">
    <source>
        <dbReference type="Proteomes" id="UP000178943"/>
    </source>
</evidence>
<dbReference type="AlphaFoldDB" id="A0A1F5VDY4"/>
<dbReference type="EC" id="6.3.5.4" evidence="3"/>
<evidence type="ECO:0000256" key="6">
    <source>
        <dbReference type="ARBA" id="ARBA00022962"/>
    </source>
</evidence>
<dbReference type="PANTHER" id="PTHR43284:SF1">
    <property type="entry name" value="ASPARAGINE SYNTHETASE"/>
    <property type="match status" value="1"/>
</dbReference>
<evidence type="ECO:0000256" key="5">
    <source>
        <dbReference type="ARBA" id="ARBA00022840"/>
    </source>
</evidence>
<dbReference type="PANTHER" id="PTHR43284">
    <property type="entry name" value="ASPARAGINE SYNTHETASE (GLUTAMINE-HYDROLYZING)"/>
    <property type="match status" value="1"/>
</dbReference>
<comment type="caution">
    <text evidence="12">The sequence shown here is derived from an EMBL/GenBank/DDBJ whole genome shotgun (WGS) entry which is preliminary data.</text>
</comment>
<dbReference type="Gene3D" id="3.40.50.620">
    <property type="entry name" value="HUPs"/>
    <property type="match status" value="1"/>
</dbReference>
<dbReference type="GO" id="GO:0005524">
    <property type="term" value="F:ATP binding"/>
    <property type="evidence" value="ECO:0007669"/>
    <property type="project" value="UniProtKB-KW"/>
</dbReference>
<keyword evidence="8" id="KW-0061">Asparagine biosynthesis</keyword>
<dbReference type="Pfam" id="PF13537">
    <property type="entry name" value="GATase_7"/>
    <property type="match status" value="1"/>
</dbReference>
<dbReference type="GO" id="GO:0004066">
    <property type="term" value="F:asparagine synthase (glutamine-hydrolyzing) activity"/>
    <property type="evidence" value="ECO:0007669"/>
    <property type="project" value="UniProtKB-EC"/>
</dbReference>
<evidence type="ECO:0000256" key="1">
    <source>
        <dbReference type="ARBA" id="ARBA00005187"/>
    </source>
</evidence>
<gene>
    <name evidence="12" type="ORF">A2Y62_02975</name>
</gene>
<feature type="binding site" evidence="9">
    <location>
        <position position="292"/>
    </location>
    <ligand>
        <name>ATP</name>
        <dbReference type="ChEBI" id="CHEBI:30616"/>
    </ligand>
</feature>
<comment type="catalytic activity">
    <reaction evidence="7">
        <text>L-aspartate + L-glutamine + ATP + H2O = L-asparagine + L-glutamate + AMP + diphosphate + H(+)</text>
        <dbReference type="Rhea" id="RHEA:12228"/>
        <dbReference type="ChEBI" id="CHEBI:15377"/>
        <dbReference type="ChEBI" id="CHEBI:15378"/>
        <dbReference type="ChEBI" id="CHEBI:29985"/>
        <dbReference type="ChEBI" id="CHEBI:29991"/>
        <dbReference type="ChEBI" id="CHEBI:30616"/>
        <dbReference type="ChEBI" id="CHEBI:33019"/>
        <dbReference type="ChEBI" id="CHEBI:58048"/>
        <dbReference type="ChEBI" id="CHEBI:58359"/>
        <dbReference type="ChEBI" id="CHEBI:456215"/>
        <dbReference type="EC" id="6.3.5.4"/>
    </reaction>
</comment>
<dbReference type="STRING" id="1817863.A2Y62_02975"/>
<feature type="binding site" evidence="9">
    <location>
        <begin position="364"/>
        <end position="365"/>
    </location>
    <ligand>
        <name>ATP</name>
        <dbReference type="ChEBI" id="CHEBI:30616"/>
    </ligand>
</feature>
<protein>
    <recommendedName>
        <fullName evidence="3">asparagine synthase (glutamine-hydrolyzing)</fullName>
        <ecNumber evidence="3">6.3.5.4</ecNumber>
    </recommendedName>
</protein>
<evidence type="ECO:0000256" key="4">
    <source>
        <dbReference type="ARBA" id="ARBA00022741"/>
    </source>
</evidence>
<dbReference type="Pfam" id="PF00733">
    <property type="entry name" value="Asn_synthase"/>
    <property type="match status" value="1"/>
</dbReference>
<evidence type="ECO:0000259" key="11">
    <source>
        <dbReference type="PROSITE" id="PS51278"/>
    </source>
</evidence>
<dbReference type="CDD" id="cd00712">
    <property type="entry name" value="AsnB"/>
    <property type="match status" value="1"/>
</dbReference>
<feature type="site" description="Important for beta-aspartyl-AMP intermediate formation" evidence="10">
    <location>
        <position position="366"/>
    </location>
</feature>
<evidence type="ECO:0000256" key="2">
    <source>
        <dbReference type="ARBA" id="ARBA00005752"/>
    </source>
</evidence>
<sequence>MCGICGYCGKNILHNKEIIDQMTATLIHRGPDERGIYNNKDVALGARRLSIIDLARGSQPVANENKTIWVAYNGEIYNFHHIREELLARGHIFTSGSDTEVIVHSYEEWGEDFVKKFRGMFAFALWDSTKEALFLARDRIGIKPLYYTLLPDFTIVFGSEIKAILKYPGISKNIEPKALDCFLTLEYIICPLSIFKNIHKLEPGHLLKYHNGEISIKSYWDLIEATQVNQEIHGMSNSAIQEKLAALLQESVKYRLISDVPLGAFLSGGIDSSSVVAMMHLEGIHPVRTFSIGFSEQSYNELAYARKIARLFSTEHHEEIIEPDAVDLVNSLIYYLDEPLGDYSIFPTYLVSKMARKHVTVVLSGDGGDELFAGYEHYKAQKLSKLYNAFPGVIRKHFIESIIDGISPSPKKKGLVNLCKRFIDGVKKSPFLHHYRWTVFLNELEKQQLYTEEFKAELGEFSFFDLIEPHLEKASHFDAINAELYMDIKTYLADDILVKVDRMSMATSLEARVPLLDHFFVEWAMSLNGTLKLHNFTSKWILKKTMEHYLPKDIIYRRKEGFSIPIKNWLKTDLRDLMEATLSKENVNGDAYFNYACIDKLKKEHLSGHFDHSHKLWALIVFYLWKKQFLG</sequence>
<evidence type="ECO:0000313" key="12">
    <source>
        <dbReference type="EMBL" id="OGF61652.1"/>
    </source>
</evidence>
<dbReference type="InterPro" id="IPR001962">
    <property type="entry name" value="Asn_synthase"/>
</dbReference>
<dbReference type="PIRSF" id="PIRSF001589">
    <property type="entry name" value="Asn_synthetase_glu-h"/>
    <property type="match status" value="1"/>
</dbReference>
<keyword evidence="4 9" id="KW-0547">Nucleotide-binding</keyword>
<evidence type="ECO:0000256" key="9">
    <source>
        <dbReference type="PIRSR" id="PIRSR001589-2"/>
    </source>
</evidence>
<dbReference type="InterPro" id="IPR051786">
    <property type="entry name" value="ASN_synthetase/amidase"/>
</dbReference>
<dbReference type="InterPro" id="IPR029055">
    <property type="entry name" value="Ntn_hydrolases_N"/>
</dbReference>
<organism evidence="12 13">
    <name type="scientific">Candidatus Fischerbacteria bacterium RBG_13_37_8</name>
    <dbReference type="NCBI Taxonomy" id="1817863"/>
    <lineage>
        <taxon>Bacteria</taxon>
        <taxon>Candidatus Fischeribacteriota</taxon>
    </lineage>
</organism>
<keyword evidence="6 8" id="KW-0315">Glutamine amidotransferase</keyword>
<dbReference type="GO" id="GO:0006529">
    <property type="term" value="P:asparagine biosynthetic process"/>
    <property type="evidence" value="ECO:0007669"/>
    <property type="project" value="UniProtKB-KW"/>
</dbReference>
<evidence type="ECO:0000256" key="3">
    <source>
        <dbReference type="ARBA" id="ARBA00012737"/>
    </source>
</evidence>
<dbReference type="CDD" id="cd01991">
    <property type="entry name" value="Asn_synthase_B_C"/>
    <property type="match status" value="1"/>
</dbReference>
<dbReference type="SUPFAM" id="SSF52402">
    <property type="entry name" value="Adenine nucleotide alpha hydrolases-like"/>
    <property type="match status" value="1"/>
</dbReference>
<dbReference type="InterPro" id="IPR017932">
    <property type="entry name" value="GATase_2_dom"/>
</dbReference>
<dbReference type="InterPro" id="IPR033738">
    <property type="entry name" value="AsnB_N"/>
</dbReference>
<feature type="domain" description="Glutamine amidotransferase type-2" evidence="11">
    <location>
        <begin position="2"/>
        <end position="212"/>
    </location>
</feature>
<evidence type="ECO:0000256" key="10">
    <source>
        <dbReference type="PIRSR" id="PIRSR001589-3"/>
    </source>
</evidence>
<dbReference type="InterPro" id="IPR014729">
    <property type="entry name" value="Rossmann-like_a/b/a_fold"/>
</dbReference>
<dbReference type="NCBIfam" id="TIGR01536">
    <property type="entry name" value="asn_synth_AEB"/>
    <property type="match status" value="1"/>
</dbReference>
<accession>A0A1F5VDY4</accession>
<dbReference type="GO" id="GO:0005829">
    <property type="term" value="C:cytosol"/>
    <property type="evidence" value="ECO:0007669"/>
    <property type="project" value="TreeGrafter"/>
</dbReference>
<dbReference type="SUPFAM" id="SSF56235">
    <property type="entry name" value="N-terminal nucleophile aminohydrolases (Ntn hydrolases)"/>
    <property type="match status" value="1"/>
</dbReference>
<evidence type="ECO:0000256" key="7">
    <source>
        <dbReference type="ARBA" id="ARBA00048741"/>
    </source>
</evidence>
<keyword evidence="8" id="KW-0028">Amino-acid biosynthesis</keyword>
<dbReference type="Proteomes" id="UP000178943">
    <property type="component" value="Unassembled WGS sequence"/>
</dbReference>
<feature type="binding site" evidence="9">
    <location>
        <position position="98"/>
    </location>
    <ligand>
        <name>L-glutamine</name>
        <dbReference type="ChEBI" id="CHEBI:58359"/>
    </ligand>
</feature>
<dbReference type="EMBL" id="MFGW01000189">
    <property type="protein sequence ID" value="OGF61652.1"/>
    <property type="molecule type" value="Genomic_DNA"/>
</dbReference>